<feature type="transmembrane region" description="Helical" evidence="2">
    <location>
        <begin position="175"/>
        <end position="196"/>
    </location>
</feature>
<evidence type="ECO:0000313" key="3">
    <source>
        <dbReference type="EMBL" id="GGB59564.1"/>
    </source>
</evidence>
<feature type="region of interest" description="Disordered" evidence="1">
    <location>
        <begin position="247"/>
        <end position="275"/>
    </location>
</feature>
<gene>
    <name evidence="3" type="ORF">GCM10010833_13010</name>
</gene>
<feature type="compositionally biased region" description="Gly residues" evidence="1">
    <location>
        <begin position="319"/>
        <end position="334"/>
    </location>
</feature>
<feature type="region of interest" description="Disordered" evidence="1">
    <location>
        <begin position="302"/>
        <end position="334"/>
    </location>
</feature>
<proteinExistence type="predicted"/>
<evidence type="ECO:0008006" key="5">
    <source>
        <dbReference type="Google" id="ProtNLM"/>
    </source>
</evidence>
<accession>A0ABQ1J645</accession>
<sequence>MVTIDNRHACSDRRWVDDPLWHALAAMRIEPEGASLTFTKRLARENGWPRSFAAAVVTEYRRFLYLAATGAATVTPSQQIDQAWHLHLAYTRHYWGELCAQIIGRPLHHGPTAGGGAEGRKFRNCYAETLARYRATFGEEPPTEIWPPTEQRFAVNYQWVDRSANFVLPRRSVSVVALAGGATLLAACTALAADTVDAGTPSGFKRLLANVLGSDFGFVAFVALLFVVLIVVATMINRLRGGASDREHTLARKRSVRQQQTDSSSGSGITLDSWSGGNPASGATAAGGAAYIAGGGDFGGSGADGDWETSNDSSRDSGGDSGCSSGCGGGCGGD</sequence>
<keyword evidence="2" id="KW-0812">Transmembrane</keyword>
<keyword evidence="4" id="KW-1185">Reference proteome</keyword>
<dbReference type="RefSeq" id="WP_188513569.1">
    <property type="nucleotide sequence ID" value="NZ_BMGD01000002.1"/>
</dbReference>
<evidence type="ECO:0000256" key="1">
    <source>
        <dbReference type="SAM" id="MobiDB-lite"/>
    </source>
</evidence>
<dbReference type="Proteomes" id="UP000614261">
    <property type="component" value="Unassembled WGS sequence"/>
</dbReference>
<protein>
    <recommendedName>
        <fullName evidence="5">TIGR04222 domain-containing membrane protein</fullName>
    </recommendedName>
</protein>
<keyword evidence="2" id="KW-1133">Transmembrane helix</keyword>
<comment type="caution">
    <text evidence="3">The sequence shown here is derived from an EMBL/GenBank/DDBJ whole genome shotgun (WGS) entry which is preliminary data.</text>
</comment>
<reference evidence="4" key="1">
    <citation type="journal article" date="2019" name="Int. J. Syst. Evol. Microbiol.">
        <title>The Global Catalogue of Microorganisms (GCM) 10K type strain sequencing project: providing services to taxonomists for standard genome sequencing and annotation.</title>
        <authorList>
            <consortium name="The Broad Institute Genomics Platform"/>
            <consortium name="The Broad Institute Genome Sequencing Center for Infectious Disease"/>
            <person name="Wu L."/>
            <person name="Ma J."/>
        </authorList>
    </citation>
    <scope>NUCLEOTIDE SEQUENCE [LARGE SCALE GENOMIC DNA]</scope>
    <source>
        <strain evidence="4">CGMCC 1.12851</strain>
    </source>
</reference>
<feature type="compositionally biased region" description="Polar residues" evidence="1">
    <location>
        <begin position="257"/>
        <end position="273"/>
    </location>
</feature>
<evidence type="ECO:0000256" key="2">
    <source>
        <dbReference type="SAM" id="Phobius"/>
    </source>
</evidence>
<name>A0ABQ1J645_9SPHN</name>
<feature type="transmembrane region" description="Helical" evidence="2">
    <location>
        <begin position="216"/>
        <end position="236"/>
    </location>
</feature>
<keyword evidence="2" id="KW-0472">Membrane</keyword>
<evidence type="ECO:0000313" key="4">
    <source>
        <dbReference type="Proteomes" id="UP000614261"/>
    </source>
</evidence>
<dbReference type="EMBL" id="BMGD01000002">
    <property type="protein sequence ID" value="GGB59564.1"/>
    <property type="molecule type" value="Genomic_DNA"/>
</dbReference>
<organism evidence="3 4">
    <name type="scientific">Blastomonas aquatica</name>
    <dbReference type="NCBI Taxonomy" id="1510276"/>
    <lineage>
        <taxon>Bacteria</taxon>
        <taxon>Pseudomonadati</taxon>
        <taxon>Pseudomonadota</taxon>
        <taxon>Alphaproteobacteria</taxon>
        <taxon>Sphingomonadales</taxon>
        <taxon>Sphingomonadaceae</taxon>
        <taxon>Blastomonas</taxon>
    </lineage>
</organism>